<sequence length="400" mass="43754">MAVDLTTTGPNDEWPTGLDVGELRRSGWNPIAFRVFVVKIHSRCDLACRYCYMYTLADQSWADKPARMSPETAAWTARRIAEHAETHGLTSVEVVLHGGEPLLAGPGLIRDLVEGVRAACRCRVDVTVQTNGLRLDEEYLDLFDALGVRVGVSLDGDASANDRHRVFRDGRPSHRAVTRSLHRMLDGHRHLFAGLLSTVDLRNDPIGTYESLLEFGPPAVDFLLPHGTWTDPPPGRPGDASTPYADWLIPVFDRWYRAPRTTIRLFAEIMHLLLGGASTIETIGLSPCGVLVVETDGGIEQSDFLKAAYDGAPLTGLHVASDPFDVALELPGVAARQIGLAALADECLSCPVVSVCGGGLYAHRYRAGAGFRNPSVYCADLFALIGHIRRTMERDVEMMR</sequence>
<evidence type="ECO:0000313" key="6">
    <source>
        <dbReference type="EMBL" id="GAA3237722.1"/>
    </source>
</evidence>
<keyword evidence="7" id="KW-1185">Reference proteome</keyword>
<evidence type="ECO:0000256" key="1">
    <source>
        <dbReference type="ARBA" id="ARBA00022691"/>
    </source>
</evidence>
<dbReference type="Gene3D" id="3.20.20.70">
    <property type="entry name" value="Aldolase class I"/>
    <property type="match status" value="1"/>
</dbReference>
<dbReference type="InterPro" id="IPR013785">
    <property type="entry name" value="Aldolase_TIM"/>
</dbReference>
<evidence type="ECO:0000256" key="4">
    <source>
        <dbReference type="ARBA" id="ARBA00023014"/>
    </source>
</evidence>
<reference evidence="7" key="1">
    <citation type="journal article" date="2019" name="Int. J. Syst. Evol. Microbiol.">
        <title>The Global Catalogue of Microorganisms (GCM) 10K type strain sequencing project: providing services to taxonomists for standard genome sequencing and annotation.</title>
        <authorList>
            <consortium name="The Broad Institute Genomics Platform"/>
            <consortium name="The Broad Institute Genome Sequencing Center for Infectious Disease"/>
            <person name="Wu L."/>
            <person name="Ma J."/>
        </authorList>
    </citation>
    <scope>NUCLEOTIDE SEQUENCE [LARGE SCALE GENOMIC DNA]</scope>
    <source>
        <strain evidence="7">JCM 9377</strain>
    </source>
</reference>
<keyword evidence="1" id="KW-0949">S-adenosyl-L-methionine</keyword>
<proteinExistence type="predicted"/>
<evidence type="ECO:0000256" key="2">
    <source>
        <dbReference type="ARBA" id="ARBA00022723"/>
    </source>
</evidence>
<name>A0ABP6QLS6_9ACTN</name>
<dbReference type="SFLD" id="SFLDG01386">
    <property type="entry name" value="main_SPASM_domain-containing"/>
    <property type="match status" value="1"/>
</dbReference>
<dbReference type="SFLD" id="SFLDS00029">
    <property type="entry name" value="Radical_SAM"/>
    <property type="match status" value="1"/>
</dbReference>
<keyword evidence="4" id="KW-0411">Iron-sulfur</keyword>
<dbReference type="CDD" id="cd01335">
    <property type="entry name" value="Radical_SAM"/>
    <property type="match status" value="1"/>
</dbReference>
<comment type="caution">
    <text evidence="6">The sequence shown here is derived from an EMBL/GenBank/DDBJ whole genome shotgun (WGS) entry which is preliminary data.</text>
</comment>
<dbReference type="InterPro" id="IPR023867">
    <property type="entry name" value="Sulphatase_maturase_rSAM"/>
</dbReference>
<dbReference type="InterPro" id="IPR007197">
    <property type="entry name" value="rSAM"/>
</dbReference>
<keyword evidence="3" id="KW-0408">Iron</keyword>
<dbReference type="PANTHER" id="PTHR43273:SF8">
    <property type="entry name" value="RADICAL SAM DOMAIN PROTEIN"/>
    <property type="match status" value="1"/>
</dbReference>
<dbReference type="SUPFAM" id="SSF102114">
    <property type="entry name" value="Radical SAM enzymes"/>
    <property type="match status" value="1"/>
</dbReference>
<organism evidence="6 7">
    <name type="scientific">Actinocorallia longicatena</name>
    <dbReference type="NCBI Taxonomy" id="111803"/>
    <lineage>
        <taxon>Bacteria</taxon>
        <taxon>Bacillati</taxon>
        <taxon>Actinomycetota</taxon>
        <taxon>Actinomycetes</taxon>
        <taxon>Streptosporangiales</taxon>
        <taxon>Thermomonosporaceae</taxon>
        <taxon>Actinocorallia</taxon>
    </lineage>
</organism>
<protein>
    <recommendedName>
        <fullName evidence="5">Radical SAM core domain-containing protein</fullName>
    </recommendedName>
</protein>
<accession>A0ABP6QLS6</accession>
<dbReference type="InterPro" id="IPR058240">
    <property type="entry name" value="rSAM_sf"/>
</dbReference>
<dbReference type="PROSITE" id="PS51918">
    <property type="entry name" value="RADICAL_SAM"/>
    <property type="match status" value="1"/>
</dbReference>
<evidence type="ECO:0000259" key="5">
    <source>
        <dbReference type="PROSITE" id="PS51918"/>
    </source>
</evidence>
<evidence type="ECO:0000313" key="7">
    <source>
        <dbReference type="Proteomes" id="UP001501237"/>
    </source>
</evidence>
<dbReference type="EMBL" id="BAAAUV010000033">
    <property type="protein sequence ID" value="GAA3237722.1"/>
    <property type="molecule type" value="Genomic_DNA"/>
</dbReference>
<dbReference type="InterPro" id="IPR026335">
    <property type="entry name" value="rSAM_SPASM_FxsB"/>
</dbReference>
<dbReference type="SFLD" id="SFLDG01072">
    <property type="entry name" value="dehydrogenase_like"/>
    <property type="match status" value="1"/>
</dbReference>
<dbReference type="Pfam" id="PF04055">
    <property type="entry name" value="Radical_SAM"/>
    <property type="match status" value="1"/>
</dbReference>
<dbReference type="SFLD" id="SFLDG01067">
    <property type="entry name" value="SPASM/twitch_domain_containing"/>
    <property type="match status" value="1"/>
</dbReference>
<dbReference type="Proteomes" id="UP001501237">
    <property type="component" value="Unassembled WGS sequence"/>
</dbReference>
<keyword evidence="2" id="KW-0479">Metal-binding</keyword>
<dbReference type="NCBIfam" id="TIGR04269">
    <property type="entry name" value="SAM_SPASM_FxsB"/>
    <property type="match status" value="1"/>
</dbReference>
<dbReference type="PANTHER" id="PTHR43273">
    <property type="entry name" value="ANAEROBIC SULFATASE-MATURATING ENZYME HOMOLOG ASLB-RELATED"/>
    <property type="match status" value="1"/>
</dbReference>
<gene>
    <name evidence="6" type="ORF">GCM10010468_72810</name>
</gene>
<feature type="domain" description="Radical SAM core" evidence="5">
    <location>
        <begin position="30"/>
        <end position="268"/>
    </location>
</feature>
<evidence type="ECO:0000256" key="3">
    <source>
        <dbReference type="ARBA" id="ARBA00023004"/>
    </source>
</evidence>